<dbReference type="InterPro" id="IPR029058">
    <property type="entry name" value="AB_hydrolase_fold"/>
</dbReference>
<dbReference type="PANTHER" id="PTHR48081:SF8">
    <property type="entry name" value="ALPHA_BETA HYDROLASE FOLD-3 DOMAIN-CONTAINING PROTEIN-RELATED"/>
    <property type="match status" value="1"/>
</dbReference>
<proteinExistence type="predicted"/>
<dbReference type="SUPFAM" id="SSF53474">
    <property type="entry name" value="alpha/beta-Hydrolases"/>
    <property type="match status" value="1"/>
</dbReference>
<keyword evidence="4" id="KW-1185">Reference proteome</keyword>
<sequence>MEDQRLTWEEARRRYKEPVPKLTAMRYAITYNFLHYFIVTANYVLSVKEKFITPSNAPTLVKRYACRPKLPIRIFYPKSFDATSQEMLPTIFSIHGGGFVIGDPRDDDMPNYSFANMNSVLVIALNYTKAPRKRFPNPICDIEELILAALADSSLPIDHDRVALMGASAGGNLALSVSILPSMCGNGDGVRRIKTVIPLYPVVDMSTRREYKITTRQYKPSLGGFRANPKDFLLRLSPVFDAAYTRSGQDLYDPSLSPIYAPKDMLPPNIFFLGIELDMLAGEAWRMACDLAGREVGDEIVGQKEPGPVGQLILDDERFSFEVKTEHRNIRWLLIPDQIHGFDHYQEMKLLHGDKKLCEDAELKMKEAQKLIGKWLFEGPFA</sequence>
<dbReference type="InterPro" id="IPR050300">
    <property type="entry name" value="GDXG_lipolytic_enzyme"/>
</dbReference>
<keyword evidence="1" id="KW-0378">Hydrolase</keyword>
<dbReference type="Pfam" id="PF07859">
    <property type="entry name" value="Abhydrolase_3"/>
    <property type="match status" value="1"/>
</dbReference>
<dbReference type="Proteomes" id="UP000605986">
    <property type="component" value="Unassembled WGS sequence"/>
</dbReference>
<organism evidence="3 4">
    <name type="scientific">Fusarium austroafricanum</name>
    <dbReference type="NCBI Taxonomy" id="2364996"/>
    <lineage>
        <taxon>Eukaryota</taxon>
        <taxon>Fungi</taxon>
        <taxon>Dikarya</taxon>
        <taxon>Ascomycota</taxon>
        <taxon>Pezizomycotina</taxon>
        <taxon>Sordariomycetes</taxon>
        <taxon>Hypocreomycetidae</taxon>
        <taxon>Hypocreales</taxon>
        <taxon>Nectriaceae</taxon>
        <taxon>Fusarium</taxon>
        <taxon>Fusarium concolor species complex</taxon>
    </lineage>
</organism>
<reference evidence="3" key="1">
    <citation type="submission" date="2020-01" db="EMBL/GenBank/DDBJ databases">
        <title>Identification and distribution of gene clusters putatively required for synthesis of sphingolipid metabolism inhibitors in phylogenetically diverse species of the filamentous fungus Fusarium.</title>
        <authorList>
            <person name="Kim H.-S."/>
            <person name="Busman M."/>
            <person name="Brown D.W."/>
            <person name="Divon H."/>
            <person name="Uhlig S."/>
            <person name="Proctor R.H."/>
        </authorList>
    </citation>
    <scope>NUCLEOTIDE SEQUENCE</scope>
    <source>
        <strain evidence="3">NRRL 53441</strain>
    </source>
</reference>
<dbReference type="OrthoDB" id="408631at2759"/>
<dbReference type="PANTHER" id="PTHR48081">
    <property type="entry name" value="AB HYDROLASE SUPERFAMILY PROTEIN C4A8.06C"/>
    <property type="match status" value="1"/>
</dbReference>
<dbReference type="Gene3D" id="3.40.50.1820">
    <property type="entry name" value="alpha/beta hydrolase"/>
    <property type="match status" value="1"/>
</dbReference>
<accession>A0A8H4K5B5</accession>
<comment type="caution">
    <text evidence="3">The sequence shown here is derived from an EMBL/GenBank/DDBJ whole genome shotgun (WGS) entry which is preliminary data.</text>
</comment>
<name>A0A8H4K5B5_9HYPO</name>
<evidence type="ECO:0000313" key="3">
    <source>
        <dbReference type="EMBL" id="KAF4443967.1"/>
    </source>
</evidence>
<evidence type="ECO:0000313" key="4">
    <source>
        <dbReference type="Proteomes" id="UP000605986"/>
    </source>
</evidence>
<dbReference type="EMBL" id="JAADJG010000560">
    <property type="protein sequence ID" value="KAF4443967.1"/>
    <property type="molecule type" value="Genomic_DNA"/>
</dbReference>
<gene>
    <name evidence="3" type="ORF">F53441_11285</name>
</gene>
<dbReference type="AlphaFoldDB" id="A0A8H4K5B5"/>
<protein>
    <recommendedName>
        <fullName evidence="2">Alpha/beta hydrolase fold-3 domain-containing protein</fullName>
    </recommendedName>
</protein>
<evidence type="ECO:0000259" key="2">
    <source>
        <dbReference type="Pfam" id="PF07859"/>
    </source>
</evidence>
<evidence type="ECO:0000256" key="1">
    <source>
        <dbReference type="ARBA" id="ARBA00022801"/>
    </source>
</evidence>
<dbReference type="InterPro" id="IPR013094">
    <property type="entry name" value="AB_hydrolase_3"/>
</dbReference>
<feature type="domain" description="Alpha/beta hydrolase fold-3" evidence="2">
    <location>
        <begin position="92"/>
        <end position="295"/>
    </location>
</feature>
<dbReference type="GO" id="GO:0016787">
    <property type="term" value="F:hydrolase activity"/>
    <property type="evidence" value="ECO:0007669"/>
    <property type="project" value="UniProtKB-KW"/>
</dbReference>